<dbReference type="Proteomes" id="UP000193380">
    <property type="component" value="Unassembled WGS sequence"/>
</dbReference>
<sequence>MVSMLKSEEKRLSGQNFSKLLNECTFHTSLLACALEVIMATYGDELSIVQSGCSSKNSGYNNGGSVPVKTDLFFPWILDVFQLTAFDFYKVIESFIKAEPSRSKDIVKYLELCEQLIMETFLEKGPVRNC</sequence>
<proteinExistence type="predicted"/>
<organism evidence="2 3">
    <name type="scientific">Oncorhynchus mykiss</name>
    <name type="common">Rainbow trout</name>
    <name type="synonym">Salmo gairdneri</name>
    <dbReference type="NCBI Taxonomy" id="8022"/>
    <lineage>
        <taxon>Eukaryota</taxon>
        <taxon>Metazoa</taxon>
        <taxon>Chordata</taxon>
        <taxon>Craniata</taxon>
        <taxon>Vertebrata</taxon>
        <taxon>Euteleostomi</taxon>
        <taxon>Actinopterygii</taxon>
        <taxon>Neopterygii</taxon>
        <taxon>Teleostei</taxon>
        <taxon>Protacanthopterygii</taxon>
        <taxon>Salmoniformes</taxon>
        <taxon>Salmonidae</taxon>
        <taxon>Salmoninae</taxon>
        <taxon>Oncorhynchus</taxon>
    </lineage>
</organism>
<dbReference type="GO" id="GO:0035189">
    <property type="term" value="C:Rb-E2F complex"/>
    <property type="evidence" value="ECO:0007669"/>
    <property type="project" value="TreeGrafter"/>
</dbReference>
<feature type="domain" description="Retinoblastoma-associated protein A-box" evidence="1">
    <location>
        <begin position="1"/>
        <end position="122"/>
    </location>
</feature>
<dbReference type="GO" id="GO:0000977">
    <property type="term" value="F:RNA polymerase II transcription regulatory region sequence-specific DNA binding"/>
    <property type="evidence" value="ECO:0007669"/>
    <property type="project" value="TreeGrafter"/>
</dbReference>
<dbReference type="GO" id="GO:2000134">
    <property type="term" value="P:negative regulation of G1/S transition of mitotic cell cycle"/>
    <property type="evidence" value="ECO:0007669"/>
    <property type="project" value="TreeGrafter"/>
</dbReference>
<dbReference type="GO" id="GO:0000785">
    <property type="term" value="C:chromatin"/>
    <property type="evidence" value="ECO:0007669"/>
    <property type="project" value="TreeGrafter"/>
</dbReference>
<dbReference type="EMBL" id="FR904812">
    <property type="protein sequence ID" value="CDQ72096.1"/>
    <property type="molecule type" value="Genomic_DNA"/>
</dbReference>
<dbReference type="SMART" id="SM01368">
    <property type="entry name" value="RB_A"/>
    <property type="match status" value="1"/>
</dbReference>
<dbReference type="GO" id="GO:0006357">
    <property type="term" value="P:regulation of transcription by RNA polymerase II"/>
    <property type="evidence" value="ECO:0007669"/>
    <property type="project" value="InterPro"/>
</dbReference>
<dbReference type="GO" id="GO:0031175">
    <property type="term" value="P:neuron projection development"/>
    <property type="evidence" value="ECO:0007669"/>
    <property type="project" value="TreeGrafter"/>
</dbReference>
<dbReference type="Gene3D" id="1.10.472.10">
    <property type="entry name" value="Cyclin-like"/>
    <property type="match status" value="1"/>
</dbReference>
<evidence type="ECO:0000313" key="3">
    <source>
        <dbReference type="Proteomes" id="UP000193380"/>
    </source>
</evidence>
<accession>A0A060WXZ7</accession>
<name>A0A060WXZ7_ONCMY</name>
<dbReference type="AlphaFoldDB" id="A0A060WXZ7"/>
<dbReference type="InterPro" id="IPR002720">
    <property type="entry name" value="RB_A"/>
</dbReference>
<gene>
    <name evidence="2" type="ORF">GSONMT00034006001</name>
</gene>
<evidence type="ECO:0000313" key="2">
    <source>
        <dbReference type="EMBL" id="CDQ72096.1"/>
    </source>
</evidence>
<dbReference type="GO" id="GO:0048667">
    <property type="term" value="P:cell morphogenesis involved in neuron differentiation"/>
    <property type="evidence" value="ECO:0007669"/>
    <property type="project" value="TreeGrafter"/>
</dbReference>
<dbReference type="PANTHER" id="PTHR13742">
    <property type="entry name" value="RETINOBLASTOMA-ASSOCIATED PROTEIN RB -RELATED"/>
    <property type="match status" value="1"/>
</dbReference>
<dbReference type="Pfam" id="PF01858">
    <property type="entry name" value="RB_A"/>
    <property type="match status" value="1"/>
</dbReference>
<reference evidence="2" key="2">
    <citation type="submission" date="2014-03" db="EMBL/GenBank/DDBJ databases">
        <authorList>
            <person name="Genoscope - CEA"/>
        </authorList>
    </citation>
    <scope>NUCLEOTIDE SEQUENCE</scope>
</reference>
<dbReference type="PaxDb" id="8022-A0A060WXZ7"/>
<dbReference type="InterPro" id="IPR036915">
    <property type="entry name" value="Cyclin-like_sf"/>
</dbReference>
<reference evidence="2" key="1">
    <citation type="journal article" date="2014" name="Nat. Commun.">
        <title>The rainbow trout genome provides novel insights into evolution after whole-genome duplication in vertebrates.</title>
        <authorList>
            <person name="Berthelot C."/>
            <person name="Brunet F."/>
            <person name="Chalopin D."/>
            <person name="Juanchich A."/>
            <person name="Bernard M."/>
            <person name="Noel B."/>
            <person name="Bento P."/>
            <person name="Da Silva C."/>
            <person name="Labadie K."/>
            <person name="Alberti A."/>
            <person name="Aury J.M."/>
            <person name="Louis A."/>
            <person name="Dehais P."/>
            <person name="Bardou P."/>
            <person name="Montfort J."/>
            <person name="Klopp C."/>
            <person name="Cabau C."/>
            <person name="Gaspin C."/>
            <person name="Thorgaard G.H."/>
            <person name="Boussaha M."/>
            <person name="Quillet E."/>
            <person name="Guyomard R."/>
            <person name="Galiana D."/>
            <person name="Bobe J."/>
            <person name="Volff J.N."/>
            <person name="Genet C."/>
            <person name="Wincker P."/>
            <person name="Jaillon O."/>
            <person name="Roest Crollius H."/>
            <person name="Guiguen Y."/>
        </authorList>
    </citation>
    <scope>NUCLEOTIDE SEQUENCE [LARGE SCALE GENOMIC DNA]</scope>
</reference>
<dbReference type="InterPro" id="IPR028309">
    <property type="entry name" value="RB_fam"/>
</dbReference>
<dbReference type="STRING" id="8022.A0A060WXZ7"/>
<protein>
    <recommendedName>
        <fullName evidence="1">Retinoblastoma-associated protein A-box domain-containing protein</fullName>
    </recommendedName>
</protein>
<dbReference type="PANTHER" id="PTHR13742:SF36">
    <property type="entry name" value="RETINOBLASTOMA-ASSOCIATED PROTEIN"/>
    <property type="match status" value="1"/>
</dbReference>
<evidence type="ECO:0000259" key="1">
    <source>
        <dbReference type="SMART" id="SM01368"/>
    </source>
</evidence>
<dbReference type="SUPFAM" id="SSF47954">
    <property type="entry name" value="Cyclin-like"/>
    <property type="match status" value="1"/>
</dbReference>